<sequence length="94" mass="10184">MTRATGRWRCSTRAWHCSAVAPGQARQAYELLAESWRLREGPGRGLGRTLLHLGDAAAALGDDEGPWALGGRGGHLRGGRGRRWSAGRRRPAGR</sequence>
<dbReference type="EMBL" id="SAIY01000003">
    <property type="protein sequence ID" value="NGM12856.1"/>
    <property type="molecule type" value="Genomic_DNA"/>
</dbReference>
<reference evidence="2 3" key="1">
    <citation type="submission" date="2020-02" db="EMBL/GenBank/DDBJ databases">
        <title>Draft Genome Sequence of Verrucosispora sp. Strain CWR15, Isolated from Gulf of Mexico Sponge.</title>
        <authorList>
            <person name="Kennedy S.J."/>
            <person name="Cella E."/>
            <person name="Azarian T."/>
            <person name="Baker B.J."/>
            <person name="Shaw L.N."/>
        </authorList>
    </citation>
    <scope>NUCLEOTIDE SEQUENCE [LARGE SCALE GENOMIC DNA]</scope>
    <source>
        <strain evidence="2 3">CWR15</strain>
    </source>
</reference>
<keyword evidence="3" id="KW-1185">Reference proteome</keyword>
<evidence type="ECO:0000256" key="1">
    <source>
        <dbReference type="SAM" id="MobiDB-lite"/>
    </source>
</evidence>
<name>A0A6M1KVN4_9ACTN</name>
<proteinExistence type="predicted"/>
<feature type="compositionally biased region" description="Basic residues" evidence="1">
    <location>
        <begin position="74"/>
        <end position="94"/>
    </location>
</feature>
<dbReference type="Proteomes" id="UP000478148">
    <property type="component" value="Unassembled WGS sequence"/>
</dbReference>
<feature type="region of interest" description="Disordered" evidence="1">
    <location>
        <begin position="68"/>
        <end position="94"/>
    </location>
</feature>
<comment type="caution">
    <text evidence="2">The sequence shown here is derived from an EMBL/GenBank/DDBJ whole genome shotgun (WGS) entry which is preliminary data.</text>
</comment>
<evidence type="ECO:0000313" key="3">
    <source>
        <dbReference type="Proteomes" id="UP000478148"/>
    </source>
</evidence>
<protein>
    <submittedName>
        <fullName evidence="2">Uncharacterized protein</fullName>
    </submittedName>
</protein>
<organism evidence="2 3">
    <name type="scientific">Verrucosispora sioxanthis</name>
    <dbReference type="NCBI Taxonomy" id="2499994"/>
    <lineage>
        <taxon>Bacteria</taxon>
        <taxon>Bacillati</taxon>
        <taxon>Actinomycetota</taxon>
        <taxon>Actinomycetes</taxon>
        <taxon>Micromonosporales</taxon>
        <taxon>Micromonosporaceae</taxon>
        <taxon>Micromonospora</taxon>
    </lineage>
</organism>
<gene>
    <name evidence="2" type="ORF">ENC19_09400</name>
</gene>
<accession>A0A6M1KVN4</accession>
<dbReference type="AlphaFoldDB" id="A0A6M1KVN4"/>
<evidence type="ECO:0000313" key="2">
    <source>
        <dbReference type="EMBL" id="NGM12856.1"/>
    </source>
</evidence>